<feature type="compositionally biased region" description="Basic and acidic residues" evidence="1">
    <location>
        <begin position="40"/>
        <end position="63"/>
    </location>
</feature>
<reference evidence="2" key="1">
    <citation type="journal article" date="2014" name="Front. Microbiol.">
        <title>High frequency of phylogenetically diverse reductive dehalogenase-homologous genes in deep subseafloor sedimentary metagenomes.</title>
        <authorList>
            <person name="Kawai M."/>
            <person name="Futagami T."/>
            <person name="Toyoda A."/>
            <person name="Takaki Y."/>
            <person name="Nishi S."/>
            <person name="Hori S."/>
            <person name="Arai W."/>
            <person name="Tsubouchi T."/>
            <person name="Morono Y."/>
            <person name="Uchiyama I."/>
            <person name="Ito T."/>
            <person name="Fujiyama A."/>
            <person name="Inagaki F."/>
            <person name="Takami H."/>
        </authorList>
    </citation>
    <scope>NUCLEOTIDE SEQUENCE</scope>
    <source>
        <strain evidence="2">Expedition CK06-06</strain>
    </source>
</reference>
<proteinExistence type="predicted"/>
<evidence type="ECO:0000313" key="2">
    <source>
        <dbReference type="EMBL" id="GAG31938.1"/>
    </source>
</evidence>
<name>X0X5J2_9ZZZZ</name>
<dbReference type="AlphaFoldDB" id="X0X5J2"/>
<evidence type="ECO:0000256" key="1">
    <source>
        <dbReference type="SAM" id="MobiDB-lite"/>
    </source>
</evidence>
<gene>
    <name evidence="2" type="ORF">S01H1_61166</name>
</gene>
<feature type="region of interest" description="Disordered" evidence="1">
    <location>
        <begin position="25"/>
        <end position="63"/>
    </location>
</feature>
<sequence length="63" mass="7132">EGEILVEGTPQDIASDRKAREKFFGEGFKLDGSTESISPGKRDYHQPSLPEKKEKEKNIQPEE</sequence>
<feature type="non-terminal residue" evidence="2">
    <location>
        <position position="1"/>
    </location>
</feature>
<accession>X0X5J2</accession>
<organism evidence="2">
    <name type="scientific">marine sediment metagenome</name>
    <dbReference type="NCBI Taxonomy" id="412755"/>
    <lineage>
        <taxon>unclassified sequences</taxon>
        <taxon>metagenomes</taxon>
        <taxon>ecological metagenomes</taxon>
    </lineage>
</organism>
<protein>
    <recommendedName>
        <fullName evidence="3">Branched-chain amino acid ATP-binding cassette transporter C-terminal domain-containing protein</fullName>
    </recommendedName>
</protein>
<evidence type="ECO:0008006" key="3">
    <source>
        <dbReference type="Google" id="ProtNLM"/>
    </source>
</evidence>
<dbReference type="EMBL" id="BARS01040093">
    <property type="protein sequence ID" value="GAG31938.1"/>
    <property type="molecule type" value="Genomic_DNA"/>
</dbReference>
<comment type="caution">
    <text evidence="2">The sequence shown here is derived from an EMBL/GenBank/DDBJ whole genome shotgun (WGS) entry which is preliminary data.</text>
</comment>